<dbReference type="EMBL" id="JAPXFL010000008">
    <property type="protein sequence ID" value="KAK9502419.1"/>
    <property type="molecule type" value="Genomic_DNA"/>
</dbReference>
<evidence type="ECO:0000256" key="5">
    <source>
        <dbReference type="ARBA" id="ARBA00022833"/>
    </source>
</evidence>
<evidence type="ECO:0000256" key="8">
    <source>
        <dbReference type="PROSITE-ProRule" id="PRU00042"/>
    </source>
</evidence>
<evidence type="ECO:0000256" key="4">
    <source>
        <dbReference type="ARBA" id="ARBA00022771"/>
    </source>
</evidence>
<gene>
    <name evidence="10" type="ORF">O3M35_011201</name>
</gene>
<dbReference type="InterPro" id="IPR036236">
    <property type="entry name" value="Znf_C2H2_sf"/>
</dbReference>
<keyword evidence="6" id="KW-0238">DNA-binding</keyword>
<dbReference type="Proteomes" id="UP001461498">
    <property type="component" value="Unassembled WGS sequence"/>
</dbReference>
<organism evidence="10 11">
    <name type="scientific">Rhynocoris fuscipes</name>
    <dbReference type="NCBI Taxonomy" id="488301"/>
    <lineage>
        <taxon>Eukaryota</taxon>
        <taxon>Metazoa</taxon>
        <taxon>Ecdysozoa</taxon>
        <taxon>Arthropoda</taxon>
        <taxon>Hexapoda</taxon>
        <taxon>Insecta</taxon>
        <taxon>Pterygota</taxon>
        <taxon>Neoptera</taxon>
        <taxon>Paraneoptera</taxon>
        <taxon>Hemiptera</taxon>
        <taxon>Heteroptera</taxon>
        <taxon>Panheteroptera</taxon>
        <taxon>Cimicomorpha</taxon>
        <taxon>Reduviidae</taxon>
        <taxon>Harpactorinae</taxon>
        <taxon>Harpactorini</taxon>
        <taxon>Rhynocoris</taxon>
    </lineage>
</organism>
<evidence type="ECO:0000313" key="10">
    <source>
        <dbReference type="EMBL" id="KAK9502419.1"/>
    </source>
</evidence>
<evidence type="ECO:0000256" key="1">
    <source>
        <dbReference type="ARBA" id="ARBA00004123"/>
    </source>
</evidence>
<dbReference type="PROSITE" id="PS50157">
    <property type="entry name" value="ZINC_FINGER_C2H2_2"/>
    <property type="match status" value="2"/>
</dbReference>
<dbReference type="SMART" id="SM00355">
    <property type="entry name" value="ZnF_C2H2"/>
    <property type="match status" value="5"/>
</dbReference>
<feature type="domain" description="C2H2-type" evidence="9">
    <location>
        <begin position="62"/>
        <end position="89"/>
    </location>
</feature>
<keyword evidence="2" id="KW-0479">Metal-binding</keyword>
<dbReference type="PANTHER" id="PTHR24404:SF106">
    <property type="entry name" value="C2H2-TYPE DOMAIN-CONTAINING PROTEIN"/>
    <property type="match status" value="1"/>
</dbReference>
<dbReference type="InterPro" id="IPR050589">
    <property type="entry name" value="Ikaros_C2H2-ZF"/>
</dbReference>
<dbReference type="GO" id="GO:0006357">
    <property type="term" value="P:regulation of transcription by RNA polymerase II"/>
    <property type="evidence" value="ECO:0007669"/>
    <property type="project" value="TreeGrafter"/>
</dbReference>
<evidence type="ECO:0000256" key="3">
    <source>
        <dbReference type="ARBA" id="ARBA00022737"/>
    </source>
</evidence>
<evidence type="ECO:0000256" key="6">
    <source>
        <dbReference type="ARBA" id="ARBA00023125"/>
    </source>
</evidence>
<keyword evidence="11" id="KW-1185">Reference proteome</keyword>
<feature type="domain" description="C2H2-type" evidence="9">
    <location>
        <begin position="141"/>
        <end position="168"/>
    </location>
</feature>
<dbReference type="GO" id="GO:0008270">
    <property type="term" value="F:zinc ion binding"/>
    <property type="evidence" value="ECO:0007669"/>
    <property type="project" value="UniProtKB-KW"/>
</dbReference>
<evidence type="ECO:0000259" key="9">
    <source>
        <dbReference type="PROSITE" id="PS50157"/>
    </source>
</evidence>
<dbReference type="GO" id="GO:0000978">
    <property type="term" value="F:RNA polymerase II cis-regulatory region sequence-specific DNA binding"/>
    <property type="evidence" value="ECO:0007669"/>
    <property type="project" value="TreeGrafter"/>
</dbReference>
<evidence type="ECO:0000313" key="11">
    <source>
        <dbReference type="Proteomes" id="UP001461498"/>
    </source>
</evidence>
<evidence type="ECO:0000256" key="7">
    <source>
        <dbReference type="ARBA" id="ARBA00023242"/>
    </source>
</evidence>
<keyword evidence="7" id="KW-0539">Nucleus</keyword>
<dbReference type="PANTHER" id="PTHR24404">
    <property type="entry name" value="ZINC FINGER PROTEIN"/>
    <property type="match status" value="1"/>
</dbReference>
<keyword evidence="3" id="KW-0677">Repeat</keyword>
<comment type="caution">
    <text evidence="10">The sequence shown here is derived from an EMBL/GenBank/DDBJ whole genome shotgun (WGS) entry which is preliminary data.</text>
</comment>
<dbReference type="Gene3D" id="3.30.160.60">
    <property type="entry name" value="Classic Zinc Finger"/>
    <property type="match status" value="3"/>
</dbReference>
<proteinExistence type="predicted"/>
<reference evidence="10 11" key="1">
    <citation type="submission" date="2022-12" db="EMBL/GenBank/DDBJ databases">
        <title>Chromosome-level genome assembly of true bugs.</title>
        <authorList>
            <person name="Ma L."/>
            <person name="Li H."/>
        </authorList>
    </citation>
    <scope>NUCLEOTIDE SEQUENCE [LARGE SCALE GENOMIC DNA]</scope>
    <source>
        <strain evidence="10">Lab_2022b</strain>
    </source>
</reference>
<keyword evidence="4 8" id="KW-0863">Zinc-finger</keyword>
<dbReference type="Pfam" id="PF00096">
    <property type="entry name" value="zf-C2H2"/>
    <property type="match status" value="4"/>
</dbReference>
<dbReference type="AlphaFoldDB" id="A0AAW1D1G9"/>
<dbReference type="SUPFAM" id="SSF57667">
    <property type="entry name" value="beta-beta-alpha zinc fingers"/>
    <property type="match status" value="3"/>
</dbReference>
<comment type="subcellular location">
    <subcellularLocation>
        <location evidence="1">Nucleus</location>
    </subcellularLocation>
</comment>
<dbReference type="GO" id="GO:0003700">
    <property type="term" value="F:DNA-binding transcription factor activity"/>
    <property type="evidence" value="ECO:0007669"/>
    <property type="project" value="TreeGrafter"/>
</dbReference>
<dbReference type="GO" id="GO:0005634">
    <property type="term" value="C:nucleus"/>
    <property type="evidence" value="ECO:0007669"/>
    <property type="project" value="UniProtKB-SubCell"/>
</dbReference>
<dbReference type="InterPro" id="IPR013087">
    <property type="entry name" value="Znf_C2H2_type"/>
</dbReference>
<name>A0AAW1D1G9_9HEMI</name>
<evidence type="ECO:0000256" key="2">
    <source>
        <dbReference type="ARBA" id="ARBA00022723"/>
    </source>
</evidence>
<keyword evidence="5" id="KW-0862">Zinc</keyword>
<accession>A0AAW1D1G9</accession>
<protein>
    <recommendedName>
        <fullName evidence="9">C2H2-type domain-containing protein</fullName>
    </recommendedName>
</protein>
<sequence length="197" mass="23344">MNYECGIEPKFKCQHCPFKARQKGNLKAHIIAKHWTKCFEQDSTYENSELLVSNPVIYRRRYDCSACGKSYKYKNGLNSHLKYECGQNPQFHCPYCPHSAHQKSNLKVHLVKRHNNILKKVLCFIAMRRLKRRVLEEHKTYRCSTCNKSYVYKAGLSRHQKYECGKEPQFQCPHCPYRAKIKSNLTAHVAYKHMNFH</sequence>